<comment type="subunit">
    <text evidence="1">Homodimer.</text>
</comment>
<name>A0ABQ9ZSG2_9CRUS</name>
<dbReference type="CDD" id="cd03177">
    <property type="entry name" value="GST_C_Delta_Epsilon"/>
    <property type="match status" value="1"/>
</dbReference>
<dbReference type="SUPFAM" id="SSF52833">
    <property type="entry name" value="Thioredoxin-like"/>
    <property type="match status" value="1"/>
</dbReference>
<dbReference type="Gene3D" id="3.40.30.10">
    <property type="entry name" value="Glutaredoxin"/>
    <property type="match status" value="1"/>
</dbReference>
<dbReference type="Pfam" id="PF00043">
    <property type="entry name" value="GST_C"/>
    <property type="match status" value="1"/>
</dbReference>
<dbReference type="SUPFAM" id="SSF47616">
    <property type="entry name" value="GST C-terminal domain-like"/>
    <property type="match status" value="1"/>
</dbReference>
<sequence>MFRRKRNKNKIGMDSRKKMSFSSCSVEFIYMAASPPCRAVWMCIKELGIDVDMRHIDMYKKAEHTQPWFVKLNPQHTVPTINDDGFILWESRAILGYLVNKYGKDDRLYPTEPQKRALVDRMLYFDIGTLYKSMVDYFQPILYMGSSGDPQKANQLKSSLDYLDQYLEIEEYVAGDNLTIADLAILATVTHLEGVEWSYKSYENIFRWVTKLKTELPYYNECNQGGINMFKDWVKLRREQAAATAAEEAAKSVRKNSRT</sequence>
<evidence type="ECO:0000259" key="2">
    <source>
        <dbReference type="PROSITE" id="PS50404"/>
    </source>
</evidence>
<comment type="caution">
    <text evidence="4">The sequence shown here is derived from an EMBL/GenBank/DDBJ whole genome shotgun (WGS) entry which is preliminary data.</text>
</comment>
<proteinExistence type="predicted"/>
<dbReference type="Gene3D" id="1.20.1050.10">
    <property type="match status" value="1"/>
</dbReference>
<dbReference type="Pfam" id="PF13409">
    <property type="entry name" value="GST_N_2"/>
    <property type="match status" value="1"/>
</dbReference>
<protein>
    <recommendedName>
        <fullName evidence="6">Glutathione S-transferase 1-1</fullName>
    </recommendedName>
</protein>
<dbReference type="InterPro" id="IPR004045">
    <property type="entry name" value="Glutathione_S-Trfase_N"/>
</dbReference>
<dbReference type="PROSITE" id="PS50405">
    <property type="entry name" value="GST_CTER"/>
    <property type="match status" value="1"/>
</dbReference>
<dbReference type="InterPro" id="IPR010987">
    <property type="entry name" value="Glutathione-S-Trfase_C-like"/>
</dbReference>
<feature type="domain" description="GST C-terminal" evidence="3">
    <location>
        <begin position="112"/>
        <end position="242"/>
    </location>
</feature>
<dbReference type="InterPro" id="IPR036249">
    <property type="entry name" value="Thioredoxin-like_sf"/>
</dbReference>
<feature type="domain" description="GST N-terminal" evidence="2">
    <location>
        <begin position="24"/>
        <end position="106"/>
    </location>
</feature>
<dbReference type="PANTHER" id="PTHR43969:SF9">
    <property type="entry name" value="GLUTATHIONE S TRANSFERASE D10, ISOFORM A-RELATED"/>
    <property type="match status" value="1"/>
</dbReference>
<dbReference type="InterPro" id="IPR036282">
    <property type="entry name" value="Glutathione-S-Trfase_C_sf"/>
</dbReference>
<gene>
    <name evidence="4" type="ORF">OUZ56_030687</name>
</gene>
<keyword evidence="5" id="KW-1185">Reference proteome</keyword>
<dbReference type="SFLD" id="SFLDS00019">
    <property type="entry name" value="Glutathione_Transferase_(cytos"/>
    <property type="match status" value="1"/>
</dbReference>
<evidence type="ECO:0000259" key="3">
    <source>
        <dbReference type="PROSITE" id="PS50405"/>
    </source>
</evidence>
<dbReference type="InterPro" id="IPR004046">
    <property type="entry name" value="GST_C"/>
</dbReference>
<dbReference type="EMBL" id="JAOYFB010000005">
    <property type="protein sequence ID" value="KAK4015713.1"/>
    <property type="molecule type" value="Genomic_DNA"/>
</dbReference>
<dbReference type="Proteomes" id="UP001234178">
    <property type="component" value="Unassembled WGS sequence"/>
</dbReference>
<dbReference type="PANTHER" id="PTHR43969">
    <property type="entry name" value="GLUTATHIONE S TRANSFERASE D10, ISOFORM A-RELATED"/>
    <property type="match status" value="1"/>
</dbReference>
<dbReference type="CDD" id="cd03045">
    <property type="entry name" value="GST_N_Delta_Epsilon"/>
    <property type="match status" value="1"/>
</dbReference>
<dbReference type="SFLD" id="SFLDG00358">
    <property type="entry name" value="Main_(cytGST)"/>
    <property type="match status" value="1"/>
</dbReference>
<evidence type="ECO:0000313" key="5">
    <source>
        <dbReference type="Proteomes" id="UP001234178"/>
    </source>
</evidence>
<organism evidence="4 5">
    <name type="scientific">Daphnia magna</name>
    <dbReference type="NCBI Taxonomy" id="35525"/>
    <lineage>
        <taxon>Eukaryota</taxon>
        <taxon>Metazoa</taxon>
        <taxon>Ecdysozoa</taxon>
        <taxon>Arthropoda</taxon>
        <taxon>Crustacea</taxon>
        <taxon>Branchiopoda</taxon>
        <taxon>Diplostraca</taxon>
        <taxon>Cladocera</taxon>
        <taxon>Anomopoda</taxon>
        <taxon>Daphniidae</taxon>
        <taxon>Daphnia</taxon>
    </lineage>
</organism>
<evidence type="ECO:0000256" key="1">
    <source>
        <dbReference type="ARBA" id="ARBA00011738"/>
    </source>
</evidence>
<evidence type="ECO:0008006" key="6">
    <source>
        <dbReference type="Google" id="ProtNLM"/>
    </source>
</evidence>
<dbReference type="PROSITE" id="PS50404">
    <property type="entry name" value="GST_NTER"/>
    <property type="match status" value="1"/>
</dbReference>
<accession>A0ABQ9ZSG2</accession>
<dbReference type="SFLD" id="SFLDG01153">
    <property type="entry name" value="Main.4:_Theta-like"/>
    <property type="match status" value="1"/>
</dbReference>
<evidence type="ECO:0000313" key="4">
    <source>
        <dbReference type="EMBL" id="KAK4015713.1"/>
    </source>
</evidence>
<dbReference type="InterPro" id="IPR040079">
    <property type="entry name" value="Glutathione_S-Trfase"/>
</dbReference>
<reference evidence="4 5" key="1">
    <citation type="journal article" date="2023" name="Nucleic Acids Res.">
        <title>The hologenome of Daphnia magna reveals possible DNA methylation and microbiome-mediated evolution of the host genome.</title>
        <authorList>
            <person name="Chaturvedi A."/>
            <person name="Li X."/>
            <person name="Dhandapani V."/>
            <person name="Marshall H."/>
            <person name="Kissane S."/>
            <person name="Cuenca-Cambronero M."/>
            <person name="Asole G."/>
            <person name="Calvet F."/>
            <person name="Ruiz-Romero M."/>
            <person name="Marangio P."/>
            <person name="Guigo R."/>
            <person name="Rago D."/>
            <person name="Mirbahai L."/>
            <person name="Eastwood N."/>
            <person name="Colbourne J.K."/>
            <person name="Zhou J."/>
            <person name="Mallon E."/>
            <person name="Orsini L."/>
        </authorList>
    </citation>
    <scope>NUCLEOTIDE SEQUENCE [LARGE SCALE GENOMIC DNA]</scope>
    <source>
        <strain evidence="4">LRV0_1</strain>
    </source>
</reference>